<proteinExistence type="predicted"/>
<evidence type="ECO:0000313" key="2">
    <source>
        <dbReference type="EMBL" id="WFD25901.1"/>
    </source>
</evidence>
<accession>A0AAF0EJJ3</accession>
<dbReference type="Proteomes" id="UP001213623">
    <property type="component" value="Chromosome 2"/>
</dbReference>
<evidence type="ECO:0000256" key="1">
    <source>
        <dbReference type="SAM" id="MobiDB-lite"/>
    </source>
</evidence>
<feature type="region of interest" description="Disordered" evidence="1">
    <location>
        <begin position="94"/>
        <end position="122"/>
    </location>
</feature>
<evidence type="ECO:0000313" key="3">
    <source>
        <dbReference type="Proteomes" id="UP001213623"/>
    </source>
</evidence>
<feature type="region of interest" description="Disordered" evidence="1">
    <location>
        <begin position="1"/>
        <end position="33"/>
    </location>
</feature>
<feature type="region of interest" description="Disordered" evidence="1">
    <location>
        <begin position="138"/>
        <end position="160"/>
    </location>
</feature>
<organism evidence="2 3">
    <name type="scientific">Malassezia nana</name>
    <dbReference type="NCBI Taxonomy" id="180528"/>
    <lineage>
        <taxon>Eukaryota</taxon>
        <taxon>Fungi</taxon>
        <taxon>Dikarya</taxon>
        <taxon>Basidiomycota</taxon>
        <taxon>Ustilaginomycotina</taxon>
        <taxon>Malasseziomycetes</taxon>
        <taxon>Malasseziales</taxon>
        <taxon>Malasseziaceae</taxon>
        <taxon>Malassezia</taxon>
    </lineage>
</organism>
<reference evidence="2" key="1">
    <citation type="submission" date="2023-03" db="EMBL/GenBank/DDBJ databases">
        <title>Mating type loci evolution in Malassezia.</title>
        <authorList>
            <person name="Coelho M.A."/>
        </authorList>
    </citation>
    <scope>NUCLEOTIDE SEQUENCE</scope>
    <source>
        <strain evidence="2">CBS 9557</strain>
    </source>
</reference>
<dbReference type="EMBL" id="CP119893">
    <property type="protein sequence ID" value="WFD25901.1"/>
    <property type="molecule type" value="Genomic_DNA"/>
</dbReference>
<sequence>MPDKQLPALPAGRLSGAPTYDGGIDSRLPERPWSSVDTYGYASAMSSHRPGYSDSVATHVPSSNYLGSSIVLAPLASFTSVSSLSDIASPLGESTMPLSSTPTQSLSLPRGHGSGGGGGSGVPTLSVALPSPYLLGPSSQLAEPAPAPAPAPAAAPSEPIGPPISEAWAAGLVQPCLLIEVRTMFSR</sequence>
<gene>
    <name evidence="2" type="ORF">MNAN1_000869</name>
</gene>
<feature type="compositionally biased region" description="Gly residues" evidence="1">
    <location>
        <begin position="112"/>
        <end position="121"/>
    </location>
</feature>
<dbReference type="AlphaFoldDB" id="A0AAF0EJJ3"/>
<feature type="compositionally biased region" description="Low complexity" evidence="1">
    <location>
        <begin position="94"/>
        <end position="111"/>
    </location>
</feature>
<keyword evidence="3" id="KW-1185">Reference proteome</keyword>
<protein>
    <submittedName>
        <fullName evidence="2">Uncharacterized protein</fullName>
    </submittedName>
</protein>
<name>A0AAF0EJJ3_9BASI</name>